<dbReference type="GO" id="GO:0009117">
    <property type="term" value="P:nucleotide metabolic process"/>
    <property type="evidence" value="ECO:0007669"/>
    <property type="project" value="UniProtKB-KW"/>
</dbReference>
<dbReference type="PANTHER" id="PTHR11067">
    <property type="entry name" value="INOSINE TRIPHOSPHATE PYROPHOSPHATASE/HAM1 PROTEIN"/>
    <property type="match status" value="1"/>
</dbReference>
<dbReference type="GO" id="GO:0009143">
    <property type="term" value="P:nucleoside triphosphate catabolic process"/>
    <property type="evidence" value="ECO:0007669"/>
    <property type="project" value="InterPro"/>
</dbReference>
<dbReference type="PATRIC" id="fig|1261131.3.peg.3"/>
<comment type="similarity">
    <text evidence="1">Belongs to the HAM1 NTPase family.</text>
</comment>
<dbReference type="Pfam" id="PF01725">
    <property type="entry name" value="Ham1p_like"/>
    <property type="match status" value="1"/>
</dbReference>
<dbReference type="STRING" id="1261131.lam_003"/>
<evidence type="ECO:0000313" key="4">
    <source>
        <dbReference type="EMBL" id="AHA27392.1"/>
    </source>
</evidence>
<dbReference type="HOGENOM" id="CLU_082080_0_0_5"/>
<evidence type="ECO:0000256" key="1">
    <source>
        <dbReference type="ARBA" id="ARBA00008023"/>
    </source>
</evidence>
<dbReference type="PANTHER" id="PTHR11067:SF9">
    <property type="entry name" value="INOSINE TRIPHOSPHATE PYROPHOSPHATASE"/>
    <property type="match status" value="1"/>
</dbReference>
<dbReference type="InterPro" id="IPR002637">
    <property type="entry name" value="RdgB/HAM1"/>
</dbReference>
<protein>
    <submittedName>
        <fullName evidence="4">Xanthosine triphosphate pyrophosphatase</fullName>
    </submittedName>
</protein>
<dbReference type="Gene3D" id="3.90.950.10">
    <property type="match status" value="1"/>
</dbReference>
<keyword evidence="2" id="KW-0378">Hydrolase</keyword>
<evidence type="ECO:0000256" key="2">
    <source>
        <dbReference type="ARBA" id="ARBA00022801"/>
    </source>
</evidence>
<keyword evidence="5" id="KW-1185">Reference proteome</keyword>
<evidence type="ECO:0000256" key="3">
    <source>
        <dbReference type="ARBA" id="ARBA00023080"/>
    </source>
</evidence>
<dbReference type="EMBL" id="CP006604">
    <property type="protein sequence ID" value="AHA27392.1"/>
    <property type="molecule type" value="Genomic_DNA"/>
</dbReference>
<dbReference type="GO" id="GO:0005829">
    <property type="term" value="C:cytosol"/>
    <property type="evidence" value="ECO:0007669"/>
    <property type="project" value="TreeGrafter"/>
</dbReference>
<dbReference type="CDD" id="cd00515">
    <property type="entry name" value="HAM1"/>
    <property type="match status" value="1"/>
</dbReference>
<dbReference type="SUPFAM" id="SSF52972">
    <property type="entry name" value="ITPase-like"/>
    <property type="match status" value="1"/>
</dbReference>
<dbReference type="AlphaFoldDB" id="U6B6M4"/>
<gene>
    <name evidence="4" type="ORF">lam_003</name>
</gene>
<evidence type="ECO:0000313" key="5">
    <source>
        <dbReference type="Proteomes" id="UP000017862"/>
    </source>
</evidence>
<dbReference type="eggNOG" id="COG0127">
    <property type="taxonomic scope" value="Bacteria"/>
</dbReference>
<reference evidence="4 5" key="1">
    <citation type="journal article" date="2014" name="Mol. Plant Microbe Interact.">
        <title>The complete genome sequence of Candidatus Liberibacter americanus, associated with citrus Huanglongbing.</title>
        <authorList>
            <person name="Wulff N.A."/>
            <person name="Zhang S."/>
            <person name="Setubal J.C."/>
            <person name="Almeida N.F."/>
            <person name="Martins E.C."/>
            <person name="Harakava R."/>
            <person name="Kumar D."/>
            <person name="Rangel L.T."/>
            <person name="Foissac X."/>
            <person name="Bove J."/>
            <person name="Gabriel D.W."/>
        </authorList>
    </citation>
    <scope>NUCLEOTIDE SEQUENCE [LARGE SCALE GENOMIC DNA]</scope>
    <source>
        <strain evidence="4 5">Sao Paulo</strain>
    </source>
</reference>
<name>U6B6M4_9HYPH</name>
<dbReference type="GO" id="GO:0047429">
    <property type="term" value="F:nucleoside triphosphate diphosphatase activity"/>
    <property type="evidence" value="ECO:0007669"/>
    <property type="project" value="InterPro"/>
</dbReference>
<organism evidence="4 5">
    <name type="scientific">Candidatus Liberibacter americanus str. Sao Paulo</name>
    <dbReference type="NCBI Taxonomy" id="1261131"/>
    <lineage>
        <taxon>Bacteria</taxon>
        <taxon>Pseudomonadati</taxon>
        <taxon>Pseudomonadota</taxon>
        <taxon>Alphaproteobacteria</taxon>
        <taxon>Hyphomicrobiales</taxon>
        <taxon>Rhizobiaceae</taxon>
        <taxon>Liberibacter</taxon>
    </lineage>
</organism>
<dbReference type="InterPro" id="IPR029001">
    <property type="entry name" value="ITPase-like_fam"/>
</dbReference>
<dbReference type="KEGG" id="lar:lam_003"/>
<sequence length="196" mass="21477">MPLGFSVKSSIELGLIIPEETGNSFEDNAAIKALSASKSTFMPALSDDSGLVVDALDGQPGIHSARWAETESDNRDFYMAMQKIENILVAKGATIPELRSAHFVSVLCIAWPDGHMESFFGRVDGTIVWPPRGKLGFGYDPIFQPVGCYLTFGEMTEEEKNGCGGERDHYKLGDDGFNSLSHRSRAFKLFINGCCR</sequence>
<proteinExistence type="inferred from homology"/>
<accession>U6B6M4</accession>
<keyword evidence="3" id="KW-0546">Nucleotide metabolism</keyword>
<dbReference type="Proteomes" id="UP000017862">
    <property type="component" value="Chromosome"/>
</dbReference>